<organism evidence="1 2">
    <name type="scientific">Cercophora newfieldiana</name>
    <dbReference type="NCBI Taxonomy" id="92897"/>
    <lineage>
        <taxon>Eukaryota</taxon>
        <taxon>Fungi</taxon>
        <taxon>Dikarya</taxon>
        <taxon>Ascomycota</taxon>
        <taxon>Pezizomycotina</taxon>
        <taxon>Sordariomycetes</taxon>
        <taxon>Sordariomycetidae</taxon>
        <taxon>Sordariales</taxon>
        <taxon>Lasiosphaeriaceae</taxon>
        <taxon>Cercophora</taxon>
    </lineage>
</organism>
<gene>
    <name evidence="1" type="ORF">B0T16DRAFT_326865</name>
</gene>
<keyword evidence="2" id="KW-1185">Reference proteome</keyword>
<dbReference type="PANTHER" id="PTHR10811">
    <property type="entry name" value="FRINGE-RELATED"/>
    <property type="match status" value="1"/>
</dbReference>
<accession>A0AA39YAA4</accession>
<dbReference type="Proteomes" id="UP001174936">
    <property type="component" value="Unassembled WGS sequence"/>
</dbReference>
<dbReference type="EMBL" id="JAULSV010000003">
    <property type="protein sequence ID" value="KAK0648943.1"/>
    <property type="molecule type" value="Genomic_DNA"/>
</dbReference>
<dbReference type="Gene3D" id="3.90.550.50">
    <property type="match status" value="1"/>
</dbReference>
<evidence type="ECO:0000313" key="1">
    <source>
        <dbReference type="EMBL" id="KAK0648943.1"/>
    </source>
</evidence>
<proteinExistence type="predicted"/>
<dbReference type="InterPro" id="IPR006740">
    <property type="entry name" value="DUF604"/>
</dbReference>
<evidence type="ECO:0000313" key="2">
    <source>
        <dbReference type="Proteomes" id="UP001174936"/>
    </source>
</evidence>
<sequence>MCNVPEIEFLRRSQLGLTSSIVYSRRCIKPVRSKAGRSSVIDVPGPLITTKTNVNLTNCHGFKIPPCETVSLPVPSAYPRKQYPHLLFGVASSYERLNASLPEFTHWLSSTGAQLLGIVADANEGAGNRYNLTALEAEYRDRGILATFIPPTIKKRINRVDQDGDSDVDAPVEQHHFLLVRELSAIARPGVTRWISIIDDDTFFPSLYPLDQALARHDHTRPTWLGALSDDFNSVRFWGYMAYGGAGVFLSTPLASVVADRSDQCLREATTDQGDGLLRDCIYTHTRTTLTILPGLYQHDFRGDPSGFFESGLLPLSLHHWKSWYKAPVAAIARIATHVCGACLMQRFRFGNDTILSNGYSVATYADGVLPGLDLERVEGTWERATSDYDPTYGQVRPKVDAESKKSYVLRDAILETRAKGRKVFRQLYVYRAGENTWEQEWSPTGVDEVVELVWEL</sequence>
<comment type="caution">
    <text evidence="1">The sequence shown here is derived from an EMBL/GenBank/DDBJ whole genome shotgun (WGS) entry which is preliminary data.</text>
</comment>
<name>A0AA39YAA4_9PEZI</name>
<dbReference type="AlphaFoldDB" id="A0AA39YAA4"/>
<reference evidence="1" key="1">
    <citation type="submission" date="2023-06" db="EMBL/GenBank/DDBJ databases">
        <title>Genome-scale phylogeny and comparative genomics of the fungal order Sordariales.</title>
        <authorList>
            <consortium name="Lawrence Berkeley National Laboratory"/>
            <person name="Hensen N."/>
            <person name="Bonometti L."/>
            <person name="Westerberg I."/>
            <person name="Brannstrom I.O."/>
            <person name="Guillou S."/>
            <person name="Cros-Aarteil S."/>
            <person name="Calhoun S."/>
            <person name="Haridas S."/>
            <person name="Kuo A."/>
            <person name="Mondo S."/>
            <person name="Pangilinan J."/>
            <person name="Riley R."/>
            <person name="Labutti K."/>
            <person name="Andreopoulos B."/>
            <person name="Lipzen A."/>
            <person name="Chen C."/>
            <person name="Yanf M."/>
            <person name="Daum C."/>
            <person name="Ng V."/>
            <person name="Clum A."/>
            <person name="Steindorff A."/>
            <person name="Ohm R."/>
            <person name="Martin F."/>
            <person name="Silar P."/>
            <person name="Natvig D."/>
            <person name="Lalanne C."/>
            <person name="Gautier V."/>
            <person name="Ament-Velasquez S.L."/>
            <person name="Kruys A."/>
            <person name="Hutchinson M.I."/>
            <person name="Powell A.J."/>
            <person name="Barry K."/>
            <person name="Miller A.N."/>
            <person name="Grigoriev I.V."/>
            <person name="Debuchy R."/>
            <person name="Gladieux P."/>
            <person name="Thoren M.H."/>
            <person name="Johannesson H."/>
        </authorList>
    </citation>
    <scope>NUCLEOTIDE SEQUENCE</scope>
    <source>
        <strain evidence="1">SMH2532-1</strain>
    </source>
</reference>
<protein>
    <submittedName>
        <fullName evidence="1">Glycosyltransferase family 31 protein</fullName>
    </submittedName>
</protein>
<dbReference type="Pfam" id="PF04646">
    <property type="entry name" value="DUF604"/>
    <property type="match status" value="1"/>
</dbReference>